<gene>
    <name evidence="2" type="ORF">ABEB36_013919</name>
</gene>
<proteinExistence type="predicted"/>
<comment type="caution">
    <text evidence="2">The sequence shown here is derived from an EMBL/GenBank/DDBJ whole genome shotgun (WGS) entry which is preliminary data.</text>
</comment>
<organism evidence="2 3">
    <name type="scientific">Hypothenemus hampei</name>
    <name type="common">Coffee berry borer</name>
    <dbReference type="NCBI Taxonomy" id="57062"/>
    <lineage>
        <taxon>Eukaryota</taxon>
        <taxon>Metazoa</taxon>
        <taxon>Ecdysozoa</taxon>
        <taxon>Arthropoda</taxon>
        <taxon>Hexapoda</taxon>
        <taxon>Insecta</taxon>
        <taxon>Pterygota</taxon>
        <taxon>Neoptera</taxon>
        <taxon>Endopterygota</taxon>
        <taxon>Coleoptera</taxon>
        <taxon>Polyphaga</taxon>
        <taxon>Cucujiformia</taxon>
        <taxon>Curculionidae</taxon>
        <taxon>Scolytinae</taxon>
        <taxon>Hypothenemus</taxon>
    </lineage>
</organism>
<evidence type="ECO:0000313" key="3">
    <source>
        <dbReference type="Proteomes" id="UP001566132"/>
    </source>
</evidence>
<dbReference type="EMBL" id="JBDJPC010000011">
    <property type="protein sequence ID" value="KAL1490003.1"/>
    <property type="molecule type" value="Genomic_DNA"/>
</dbReference>
<dbReference type="Proteomes" id="UP001566132">
    <property type="component" value="Unassembled WGS sequence"/>
</dbReference>
<keyword evidence="3" id="KW-1185">Reference proteome</keyword>
<sequence>MEVNVTPCQEGSIARKRKRTPESWTRNKIKRNREDNEDVLILSFDCQKNQPLPKIPDQAIYCSRQVYVYNFTVVKGYSKSTINSQTVTIYCWTEKQFSKGANEVVSCLPPNYNDILQNRSHEVK</sequence>
<name>A0ABD1E613_HYPHA</name>
<evidence type="ECO:0000256" key="1">
    <source>
        <dbReference type="SAM" id="MobiDB-lite"/>
    </source>
</evidence>
<accession>A0ABD1E613</accession>
<reference evidence="2 3" key="1">
    <citation type="submission" date="2024-05" db="EMBL/GenBank/DDBJ databases">
        <title>Genetic variation in Jamaican populations of the coffee berry borer (Hypothenemus hampei).</title>
        <authorList>
            <person name="Errbii M."/>
            <person name="Myrie A."/>
        </authorList>
    </citation>
    <scope>NUCLEOTIDE SEQUENCE [LARGE SCALE GENOMIC DNA]</scope>
    <source>
        <strain evidence="2">JA-Hopewell-2020-01-JO</strain>
        <tissue evidence="2">Whole body</tissue>
    </source>
</reference>
<protein>
    <submittedName>
        <fullName evidence="2">Uncharacterized protein</fullName>
    </submittedName>
</protein>
<dbReference type="AlphaFoldDB" id="A0ABD1E613"/>
<evidence type="ECO:0000313" key="2">
    <source>
        <dbReference type="EMBL" id="KAL1490003.1"/>
    </source>
</evidence>
<feature type="region of interest" description="Disordered" evidence="1">
    <location>
        <begin position="1"/>
        <end position="24"/>
    </location>
</feature>